<organism evidence="1 2">
    <name type="scientific">Podospora didyma</name>
    <dbReference type="NCBI Taxonomy" id="330526"/>
    <lineage>
        <taxon>Eukaryota</taxon>
        <taxon>Fungi</taxon>
        <taxon>Dikarya</taxon>
        <taxon>Ascomycota</taxon>
        <taxon>Pezizomycotina</taxon>
        <taxon>Sordariomycetes</taxon>
        <taxon>Sordariomycetidae</taxon>
        <taxon>Sordariales</taxon>
        <taxon>Podosporaceae</taxon>
        <taxon>Podospora</taxon>
    </lineage>
</organism>
<protein>
    <submittedName>
        <fullName evidence="1">Uncharacterized protein</fullName>
    </submittedName>
</protein>
<sequence length="127" mass="14380">MRCMCWIPWPAWQAFLGSGFFLRCDITMRARILPPFFVCFSLLFLPLTRQNVVGSAVCRPTPFCVLTTTAASRSPDIRRLGNSWPDHPNLHFLAKHLAPELETDLGRLNDICHILSSAVPIFPIRDA</sequence>
<evidence type="ECO:0000313" key="2">
    <source>
        <dbReference type="Proteomes" id="UP001285441"/>
    </source>
</evidence>
<evidence type="ECO:0000313" key="1">
    <source>
        <dbReference type="EMBL" id="KAK3381676.1"/>
    </source>
</evidence>
<reference evidence="1" key="1">
    <citation type="journal article" date="2023" name="Mol. Phylogenet. Evol.">
        <title>Genome-scale phylogeny and comparative genomics of the fungal order Sordariales.</title>
        <authorList>
            <person name="Hensen N."/>
            <person name="Bonometti L."/>
            <person name="Westerberg I."/>
            <person name="Brannstrom I.O."/>
            <person name="Guillou S."/>
            <person name="Cros-Aarteil S."/>
            <person name="Calhoun S."/>
            <person name="Haridas S."/>
            <person name="Kuo A."/>
            <person name="Mondo S."/>
            <person name="Pangilinan J."/>
            <person name="Riley R."/>
            <person name="LaButti K."/>
            <person name="Andreopoulos B."/>
            <person name="Lipzen A."/>
            <person name="Chen C."/>
            <person name="Yan M."/>
            <person name="Daum C."/>
            <person name="Ng V."/>
            <person name="Clum A."/>
            <person name="Steindorff A."/>
            <person name="Ohm R.A."/>
            <person name="Martin F."/>
            <person name="Silar P."/>
            <person name="Natvig D.O."/>
            <person name="Lalanne C."/>
            <person name="Gautier V."/>
            <person name="Ament-Velasquez S.L."/>
            <person name="Kruys A."/>
            <person name="Hutchinson M.I."/>
            <person name="Powell A.J."/>
            <person name="Barry K."/>
            <person name="Miller A.N."/>
            <person name="Grigoriev I.V."/>
            <person name="Debuchy R."/>
            <person name="Gladieux P."/>
            <person name="Hiltunen Thoren M."/>
            <person name="Johannesson H."/>
        </authorList>
    </citation>
    <scope>NUCLEOTIDE SEQUENCE</scope>
    <source>
        <strain evidence="1">CBS 232.78</strain>
    </source>
</reference>
<keyword evidence="2" id="KW-1185">Reference proteome</keyword>
<dbReference type="Proteomes" id="UP001285441">
    <property type="component" value="Unassembled WGS sequence"/>
</dbReference>
<dbReference type="EMBL" id="JAULSW010000005">
    <property type="protein sequence ID" value="KAK3381676.1"/>
    <property type="molecule type" value="Genomic_DNA"/>
</dbReference>
<reference evidence="1" key="2">
    <citation type="submission" date="2023-06" db="EMBL/GenBank/DDBJ databases">
        <authorList>
            <consortium name="Lawrence Berkeley National Laboratory"/>
            <person name="Haridas S."/>
            <person name="Hensen N."/>
            <person name="Bonometti L."/>
            <person name="Westerberg I."/>
            <person name="Brannstrom I.O."/>
            <person name="Guillou S."/>
            <person name="Cros-Aarteil S."/>
            <person name="Calhoun S."/>
            <person name="Kuo A."/>
            <person name="Mondo S."/>
            <person name="Pangilinan J."/>
            <person name="Riley R."/>
            <person name="LaButti K."/>
            <person name="Andreopoulos B."/>
            <person name="Lipzen A."/>
            <person name="Chen C."/>
            <person name="Yanf M."/>
            <person name="Daum C."/>
            <person name="Ng V."/>
            <person name="Clum A."/>
            <person name="Steindorff A."/>
            <person name="Ohm R."/>
            <person name="Martin F."/>
            <person name="Silar P."/>
            <person name="Natvig D."/>
            <person name="Lalanne C."/>
            <person name="Gautier V."/>
            <person name="Ament-velasquez S.L."/>
            <person name="Kruys A."/>
            <person name="Hutchinson M.I."/>
            <person name="Powell A.J."/>
            <person name="Barry K."/>
            <person name="Miller A.N."/>
            <person name="Grigoriev I.V."/>
            <person name="Debuchy R."/>
            <person name="Gladieux P."/>
            <person name="Thoren M.H."/>
            <person name="Johannesson H."/>
        </authorList>
    </citation>
    <scope>NUCLEOTIDE SEQUENCE</scope>
    <source>
        <strain evidence="1">CBS 232.78</strain>
    </source>
</reference>
<proteinExistence type="predicted"/>
<comment type="caution">
    <text evidence="1">The sequence shown here is derived from an EMBL/GenBank/DDBJ whole genome shotgun (WGS) entry which is preliminary data.</text>
</comment>
<dbReference type="AlphaFoldDB" id="A0AAE0NHK6"/>
<name>A0AAE0NHK6_9PEZI</name>
<accession>A0AAE0NHK6</accession>
<gene>
    <name evidence="1" type="ORF">B0H63DRAFT_211909</name>
</gene>